<accession>A0A819XYW4</accession>
<evidence type="ECO:0000313" key="1">
    <source>
        <dbReference type="EMBL" id="CAF4142419.1"/>
    </source>
</evidence>
<evidence type="ECO:0000313" key="2">
    <source>
        <dbReference type="Proteomes" id="UP000663836"/>
    </source>
</evidence>
<name>A0A819XYW4_9BILA</name>
<proteinExistence type="predicted"/>
<dbReference type="EMBL" id="CAJOBD010009816">
    <property type="protein sequence ID" value="CAF4142419.1"/>
    <property type="molecule type" value="Genomic_DNA"/>
</dbReference>
<sequence length="121" mass="13958">MTTFTYGRFITTEKNETTYILILNTNVFTSTYLFYTRQDQQFVIHVQVCISNADGSMCTVNLTNNQTTTLLSSSLLLLLPSTYDDSPLLDLLFNTTIKQKYEDKHSHVHEQINITLNSEMF</sequence>
<reference evidence="1" key="1">
    <citation type="submission" date="2021-02" db="EMBL/GenBank/DDBJ databases">
        <authorList>
            <person name="Nowell W R."/>
        </authorList>
    </citation>
    <scope>NUCLEOTIDE SEQUENCE</scope>
</reference>
<comment type="caution">
    <text evidence="1">The sequence shown here is derived from an EMBL/GenBank/DDBJ whole genome shotgun (WGS) entry which is preliminary data.</text>
</comment>
<gene>
    <name evidence="1" type="ORF">JBS370_LOCUS33563</name>
</gene>
<organism evidence="1 2">
    <name type="scientific">Rotaria sordida</name>
    <dbReference type="NCBI Taxonomy" id="392033"/>
    <lineage>
        <taxon>Eukaryota</taxon>
        <taxon>Metazoa</taxon>
        <taxon>Spiralia</taxon>
        <taxon>Gnathifera</taxon>
        <taxon>Rotifera</taxon>
        <taxon>Eurotatoria</taxon>
        <taxon>Bdelloidea</taxon>
        <taxon>Philodinida</taxon>
        <taxon>Philodinidae</taxon>
        <taxon>Rotaria</taxon>
    </lineage>
</organism>
<dbReference type="Proteomes" id="UP000663836">
    <property type="component" value="Unassembled WGS sequence"/>
</dbReference>
<protein>
    <submittedName>
        <fullName evidence="1">Uncharacterized protein</fullName>
    </submittedName>
</protein>
<dbReference type="AlphaFoldDB" id="A0A819XYW4"/>